<evidence type="ECO:0000256" key="5">
    <source>
        <dbReference type="SAM" id="Phobius"/>
    </source>
</evidence>
<evidence type="ECO:0000256" key="3">
    <source>
        <dbReference type="ARBA" id="ARBA00022989"/>
    </source>
</evidence>
<feature type="transmembrane region" description="Helical" evidence="5">
    <location>
        <begin position="388"/>
        <end position="408"/>
    </location>
</feature>
<keyword evidence="4 5" id="KW-0472">Membrane</keyword>
<dbReference type="PANTHER" id="PTHR11730:SF62">
    <property type="entry name" value="AMMONIUM TRANSPORTER SLL1017-RELATED"/>
    <property type="match status" value="1"/>
</dbReference>
<dbReference type="AlphaFoldDB" id="A0A8J6YMK9"/>
<evidence type="ECO:0000256" key="1">
    <source>
        <dbReference type="ARBA" id="ARBA00004141"/>
    </source>
</evidence>
<feature type="transmembrane region" description="Helical" evidence="5">
    <location>
        <begin position="293"/>
        <end position="316"/>
    </location>
</feature>
<evidence type="ECO:0000259" key="7">
    <source>
        <dbReference type="Pfam" id="PF00909"/>
    </source>
</evidence>
<sequence length="488" mass="49645">MTSSRTSFALAGLLCLLMTVLAPAPSWAYADPAGVLVAQADTARERPGTLPAPQAVDPDAVRAEAADVAEPAVQTPLSQAEIKRRNSLAMFENVFYVFSMLLLVGGALGVTLLQSGLSRPVNAASQAINLAGLGAFASLAFLLAGYPLMVPGGAGGLAGFLPSTAQGDLAGILASPDWVSLNAARNMLSTQVVIAVLATLLVAGAVAERVRFWPLVLFGAVFAGVIYPLQAGWLLKEGWLGEAGASLAAGGPLSVHAAAGFAGLAGLLIAGARRGRFHPDGTATYLPRSSVPLSLAGASLLALGLPVLNDIAAGFFADPEYMPRAYLLLQNLSFQAIGLAAATAVVAAAVVSQIIYRRINGVALVLAGLGGVVSVNLVEIPFYSVSGITVTTVAGALVVLTVALMDLLRLDDPVGVIPVHLVCGIWGTLAAGVVSGQFGGQLLAVAAVGGFVFLSSALVWLVLKFTVGLRGSEAEELLGFDQPAPPAR</sequence>
<dbReference type="GO" id="GO:0008519">
    <property type="term" value="F:ammonium channel activity"/>
    <property type="evidence" value="ECO:0007669"/>
    <property type="project" value="InterPro"/>
</dbReference>
<feature type="transmembrane region" description="Helical" evidence="5">
    <location>
        <begin position="415"/>
        <end position="436"/>
    </location>
</feature>
<dbReference type="PANTHER" id="PTHR11730">
    <property type="entry name" value="AMMONIUM TRANSPORTER"/>
    <property type="match status" value="1"/>
</dbReference>
<name>A0A8J6YMK9_9PROT</name>
<feature type="transmembrane region" description="Helical" evidence="5">
    <location>
        <begin position="442"/>
        <end position="463"/>
    </location>
</feature>
<feature type="transmembrane region" description="Helical" evidence="5">
    <location>
        <begin position="127"/>
        <end position="149"/>
    </location>
</feature>
<feature type="transmembrane region" description="Helical" evidence="5">
    <location>
        <begin position="253"/>
        <end position="272"/>
    </location>
</feature>
<gene>
    <name evidence="8" type="ORF">IHV25_06195</name>
</gene>
<comment type="subcellular location">
    <subcellularLocation>
        <location evidence="1">Membrane</location>
        <topology evidence="1">Multi-pass membrane protein</topology>
    </subcellularLocation>
</comment>
<protein>
    <recommendedName>
        <fullName evidence="7">Ammonium transporter AmtB-like domain-containing protein</fullName>
    </recommendedName>
</protein>
<dbReference type="Proteomes" id="UP000631034">
    <property type="component" value="Unassembled WGS sequence"/>
</dbReference>
<dbReference type="InterPro" id="IPR024041">
    <property type="entry name" value="NH4_transpt_AmtB-like_dom"/>
</dbReference>
<feature type="transmembrane region" description="Helical" evidence="5">
    <location>
        <begin position="212"/>
        <end position="233"/>
    </location>
</feature>
<feature type="signal peptide" evidence="6">
    <location>
        <begin position="1"/>
        <end position="28"/>
    </location>
</feature>
<dbReference type="Pfam" id="PF00909">
    <property type="entry name" value="Ammonium_transp"/>
    <property type="match status" value="1"/>
</dbReference>
<reference evidence="8" key="1">
    <citation type="submission" date="2020-10" db="EMBL/GenBank/DDBJ databases">
        <title>Genome sequence of the unusual species of purple photosynthetic bacteria, Phaeovibrio sulfidiphilus DSM 23193, type strain.</title>
        <authorList>
            <person name="Kyndt J.A."/>
            <person name="Meyer T.E."/>
        </authorList>
    </citation>
    <scope>NUCLEOTIDE SEQUENCE</scope>
    <source>
        <strain evidence="8">DSM 23193</strain>
    </source>
</reference>
<keyword evidence="2 5" id="KW-0812">Transmembrane</keyword>
<feature type="transmembrane region" description="Helical" evidence="5">
    <location>
        <begin position="188"/>
        <end position="207"/>
    </location>
</feature>
<feature type="transmembrane region" description="Helical" evidence="5">
    <location>
        <begin position="336"/>
        <end position="356"/>
    </location>
</feature>
<dbReference type="GO" id="GO:0097272">
    <property type="term" value="P:ammonium homeostasis"/>
    <property type="evidence" value="ECO:0007669"/>
    <property type="project" value="TreeGrafter"/>
</dbReference>
<accession>A0A8J6YMK9</accession>
<dbReference type="SUPFAM" id="SSF111352">
    <property type="entry name" value="Ammonium transporter"/>
    <property type="match status" value="1"/>
</dbReference>
<organism evidence="8 9">
    <name type="scientific">Phaeovibrio sulfidiphilus</name>
    <dbReference type="NCBI Taxonomy" id="1220600"/>
    <lineage>
        <taxon>Bacteria</taxon>
        <taxon>Pseudomonadati</taxon>
        <taxon>Pseudomonadota</taxon>
        <taxon>Alphaproteobacteria</taxon>
        <taxon>Rhodospirillales</taxon>
        <taxon>Rhodospirillaceae</taxon>
        <taxon>Phaeovibrio</taxon>
    </lineage>
</organism>
<proteinExistence type="predicted"/>
<feature type="chain" id="PRO_5035230924" description="Ammonium transporter AmtB-like domain-containing protein" evidence="6">
    <location>
        <begin position="29"/>
        <end position="488"/>
    </location>
</feature>
<dbReference type="EMBL" id="JACZHT010000004">
    <property type="protein sequence ID" value="MBE1237235.1"/>
    <property type="molecule type" value="Genomic_DNA"/>
</dbReference>
<dbReference type="GO" id="GO:0016020">
    <property type="term" value="C:membrane"/>
    <property type="evidence" value="ECO:0007669"/>
    <property type="project" value="UniProtKB-SubCell"/>
</dbReference>
<evidence type="ECO:0000256" key="2">
    <source>
        <dbReference type="ARBA" id="ARBA00022692"/>
    </source>
</evidence>
<evidence type="ECO:0000256" key="4">
    <source>
        <dbReference type="ARBA" id="ARBA00023136"/>
    </source>
</evidence>
<comment type="caution">
    <text evidence="8">The sequence shown here is derived from an EMBL/GenBank/DDBJ whole genome shotgun (WGS) entry which is preliminary data.</text>
</comment>
<dbReference type="RefSeq" id="WP_192534250.1">
    <property type="nucleotide sequence ID" value="NZ_JACZHT010000004.1"/>
</dbReference>
<dbReference type="InterPro" id="IPR029020">
    <property type="entry name" value="Ammonium/urea_transptr"/>
</dbReference>
<keyword evidence="9" id="KW-1185">Reference proteome</keyword>
<evidence type="ECO:0000256" key="6">
    <source>
        <dbReference type="SAM" id="SignalP"/>
    </source>
</evidence>
<feature type="transmembrane region" description="Helical" evidence="5">
    <location>
        <begin position="94"/>
        <end position="115"/>
    </location>
</feature>
<keyword evidence="6" id="KW-0732">Signal</keyword>
<keyword evidence="3 5" id="KW-1133">Transmembrane helix</keyword>
<evidence type="ECO:0000313" key="8">
    <source>
        <dbReference type="EMBL" id="MBE1237235.1"/>
    </source>
</evidence>
<dbReference type="Gene3D" id="1.10.3430.10">
    <property type="entry name" value="Ammonium transporter AmtB like domains"/>
    <property type="match status" value="1"/>
</dbReference>
<feature type="domain" description="Ammonium transporter AmtB-like" evidence="7">
    <location>
        <begin position="94"/>
        <end position="482"/>
    </location>
</feature>
<feature type="transmembrane region" description="Helical" evidence="5">
    <location>
        <begin position="363"/>
        <end position="382"/>
    </location>
</feature>
<evidence type="ECO:0000313" key="9">
    <source>
        <dbReference type="Proteomes" id="UP000631034"/>
    </source>
</evidence>